<dbReference type="InterPro" id="IPR012349">
    <property type="entry name" value="Split_barrel_FMN-bd"/>
</dbReference>
<evidence type="ECO:0000313" key="2">
    <source>
        <dbReference type="EMBL" id="JAG97542.1"/>
    </source>
</evidence>
<dbReference type="PANTHER" id="PTHR13343:SF22">
    <property type="entry name" value="GLUTAMYL-TRNA REDUCTASE-BINDING PROTEIN, CHLOROPLASTIC"/>
    <property type="match status" value="1"/>
</dbReference>
<protein>
    <recommendedName>
        <fullName evidence="1">DUF2470 domain-containing protein</fullName>
    </recommendedName>
</protein>
<name>A0A0D6R142_ARACU</name>
<organism evidence="2">
    <name type="scientific">Araucaria cunninghamii</name>
    <name type="common">Hoop pine</name>
    <name type="synonym">Moreton Bay pine</name>
    <dbReference type="NCBI Taxonomy" id="56994"/>
    <lineage>
        <taxon>Eukaryota</taxon>
        <taxon>Viridiplantae</taxon>
        <taxon>Streptophyta</taxon>
        <taxon>Embryophyta</taxon>
        <taxon>Tracheophyta</taxon>
        <taxon>Spermatophyta</taxon>
        <taxon>Pinopsida</taxon>
        <taxon>Pinidae</taxon>
        <taxon>Conifers II</taxon>
        <taxon>Araucariales</taxon>
        <taxon>Araucariaceae</taxon>
        <taxon>Araucaria</taxon>
    </lineage>
</organism>
<dbReference type="GO" id="GO:0009507">
    <property type="term" value="C:chloroplast"/>
    <property type="evidence" value="ECO:0007669"/>
    <property type="project" value="TreeGrafter"/>
</dbReference>
<dbReference type="InterPro" id="IPR019595">
    <property type="entry name" value="DUF2470"/>
</dbReference>
<dbReference type="EMBL" id="GCKF01032594">
    <property type="protein sequence ID" value="JAG97542.1"/>
    <property type="molecule type" value="Transcribed_RNA"/>
</dbReference>
<dbReference type="Gene3D" id="3.20.180.10">
    <property type="entry name" value="PNP-oxidase-like"/>
    <property type="match status" value="1"/>
</dbReference>
<proteinExistence type="predicted"/>
<accession>A0A0D6R142</accession>
<feature type="domain" description="DUF2470" evidence="1">
    <location>
        <begin position="237"/>
        <end position="314"/>
    </location>
</feature>
<dbReference type="InterPro" id="IPR037119">
    <property type="entry name" value="Haem_oxidase_HugZ-like_sf"/>
</dbReference>
<dbReference type="Pfam" id="PF10615">
    <property type="entry name" value="DUF2470"/>
    <property type="match status" value="1"/>
</dbReference>
<dbReference type="AlphaFoldDB" id="A0A0D6R142"/>
<sequence>MSNSIAYKSIPIPGNIPLTQRPKNAFAAPKVSLLDPFPRVQTTYLSWSGFRTSLSPVTGNLTAPKCNASVVTMENNASVTFPTRPSPAETCRTVMELCSEGTLCTLTEDGWPFGTGVEFALDVQGMPVLCFDPLSVQAQHVLVHKRCSLHAQLEQPGHRKAQCILMGTLSKPEDKILKQRLQVIWARRFGKEVHEDHLYVVSVEKVLQSQDLGEEGLWVDALEYSRATADPLRDCVAKIVKDMNDKHWEDIHRICNIYTDLDVEVEEASMVWIDRLGFDLRLLTRPQREILEVRIPFPREVTDEKDARSSLTYMAQLAWEVEKNYAPPEFERVKCIQN</sequence>
<evidence type="ECO:0000259" key="1">
    <source>
        <dbReference type="Pfam" id="PF10615"/>
    </source>
</evidence>
<reference evidence="2" key="1">
    <citation type="submission" date="2015-03" db="EMBL/GenBank/DDBJ databases">
        <title>A transcriptome of Araucaria cunninghamii, an australian fine timber species.</title>
        <authorList>
            <person name="Jing Yi C.J.Y."/>
            <person name="Yin San L.Y.S."/>
            <person name="Abdul Karim S.S."/>
            <person name="Wan Azmi N.N."/>
            <person name="Hercus R.R."/>
            <person name="Croft L.L."/>
        </authorList>
    </citation>
    <scope>NUCLEOTIDE SEQUENCE</scope>
    <source>
        <strain evidence="2">MI0301</strain>
        <tissue evidence="2">Leaf</tissue>
    </source>
</reference>
<dbReference type="PANTHER" id="PTHR13343">
    <property type="entry name" value="CREG1 PROTEIN"/>
    <property type="match status" value="1"/>
</dbReference>
<dbReference type="SUPFAM" id="SSF50475">
    <property type="entry name" value="FMN-binding split barrel"/>
    <property type="match status" value="1"/>
</dbReference>
<dbReference type="Gene3D" id="2.30.110.10">
    <property type="entry name" value="Electron Transport, Fmn-binding Protein, Chain A"/>
    <property type="match status" value="1"/>
</dbReference>